<name>A0A382BTN9_9ZZZZ</name>
<reference evidence="1" key="1">
    <citation type="submission" date="2018-05" db="EMBL/GenBank/DDBJ databases">
        <authorList>
            <person name="Lanie J.A."/>
            <person name="Ng W.-L."/>
            <person name="Kazmierczak K.M."/>
            <person name="Andrzejewski T.M."/>
            <person name="Davidsen T.M."/>
            <person name="Wayne K.J."/>
            <person name="Tettelin H."/>
            <person name="Glass J.I."/>
            <person name="Rusch D."/>
            <person name="Podicherti R."/>
            <person name="Tsui H.-C.T."/>
            <person name="Winkler M.E."/>
        </authorList>
    </citation>
    <scope>NUCLEOTIDE SEQUENCE</scope>
</reference>
<dbReference type="AlphaFoldDB" id="A0A382BTN9"/>
<proteinExistence type="predicted"/>
<gene>
    <name evidence="1" type="ORF">METZ01_LOCUS169267</name>
</gene>
<sequence>MEIMEIKNMTTVEMRNLLNKLTKEIRFREAVGEEIWQRRQKVGNKSCIP</sequence>
<feature type="non-terminal residue" evidence="1">
    <location>
        <position position="49"/>
    </location>
</feature>
<dbReference type="EMBL" id="UINC01031029">
    <property type="protein sequence ID" value="SVB16413.1"/>
    <property type="molecule type" value="Genomic_DNA"/>
</dbReference>
<evidence type="ECO:0000313" key="1">
    <source>
        <dbReference type="EMBL" id="SVB16413.1"/>
    </source>
</evidence>
<accession>A0A382BTN9</accession>
<protein>
    <submittedName>
        <fullName evidence="1">Uncharacterized protein</fullName>
    </submittedName>
</protein>
<organism evidence="1">
    <name type="scientific">marine metagenome</name>
    <dbReference type="NCBI Taxonomy" id="408172"/>
    <lineage>
        <taxon>unclassified sequences</taxon>
        <taxon>metagenomes</taxon>
        <taxon>ecological metagenomes</taxon>
    </lineage>
</organism>